<dbReference type="SUPFAM" id="SSF55797">
    <property type="entry name" value="PR-1-like"/>
    <property type="match status" value="1"/>
</dbReference>
<dbReference type="PANTHER" id="PTHR10334">
    <property type="entry name" value="CYSTEINE-RICH SECRETORY PROTEIN-RELATED"/>
    <property type="match status" value="1"/>
</dbReference>
<dbReference type="InterPro" id="IPR014044">
    <property type="entry name" value="CAP_dom"/>
</dbReference>
<sequence>MNKFLKDGEVAAVVKLVIIVGLFIQLCLRPAKGSKPADKDLRNDDVYSVENARNLSSTGKCPLSDLSIRCRILRARQMFYSEIKKFHAEAKRVDIKRVKRQSETLSKALLGKAVKDNDRKISIDKSTKTKEEQNKAKKKKLQEKFKARWRFWNGRYMKLPVCNTTAATTKETTHALTTTKPKPNLKYIKLTKQQKEILVVEHNKERRAVDPPATNMKHMSWDEELSWVAEQHTNSCSYREQLAFIPVESGVKQPDIIRHSVLDAEIGFNWFAWKNTRGLPKTFVSDVMTAWMSEKAYYDIYTRVCKSVCRHYLQVIWANTFKIGCSASSCGRYILNGVTWYKTTVLLCAYAPRGNVVEFESAVARSLSYITPPRTRPPYKYGPTCEDCGAQLDTNLKNSTKLAKSSEKVVAPRSDTSYAKYDKWKDVCVKKLCKNRDRDKEIPFIAPPSPTTTTFSWTTTLTSITRSSPGIPCVNSNDLDIQSSDDGDDTIIIVEVPSKASYMSPKNASFVIALCVLLQLLVLNTL</sequence>
<keyword evidence="3" id="KW-1185">Reference proteome</keyword>
<comment type="caution">
    <text evidence="2">The sequence shown here is derived from an EMBL/GenBank/DDBJ whole genome shotgun (WGS) entry which is preliminary data.</text>
</comment>
<dbReference type="Gene3D" id="3.40.33.10">
    <property type="entry name" value="CAP"/>
    <property type="match status" value="1"/>
</dbReference>
<dbReference type="PRINTS" id="PR00837">
    <property type="entry name" value="V5TPXLIKE"/>
</dbReference>
<dbReference type="InterPro" id="IPR035940">
    <property type="entry name" value="CAP_sf"/>
</dbReference>
<dbReference type="Proteomes" id="UP001642483">
    <property type="component" value="Unassembled WGS sequence"/>
</dbReference>
<accession>A0ABP0FVT0</accession>
<reference evidence="2 3" key="1">
    <citation type="submission" date="2024-02" db="EMBL/GenBank/DDBJ databases">
        <authorList>
            <person name="Daric V."/>
            <person name="Darras S."/>
        </authorList>
    </citation>
    <scope>NUCLEOTIDE SEQUENCE [LARGE SCALE GENOMIC DNA]</scope>
</reference>
<dbReference type="EMBL" id="CAWYQH010000097">
    <property type="protein sequence ID" value="CAK8683726.1"/>
    <property type="molecule type" value="Genomic_DNA"/>
</dbReference>
<dbReference type="Pfam" id="PF00188">
    <property type="entry name" value="CAP"/>
    <property type="match status" value="1"/>
</dbReference>
<evidence type="ECO:0000313" key="2">
    <source>
        <dbReference type="EMBL" id="CAK8683726.1"/>
    </source>
</evidence>
<organism evidence="2 3">
    <name type="scientific">Clavelina lepadiformis</name>
    <name type="common">Light-bulb sea squirt</name>
    <name type="synonym">Ascidia lepadiformis</name>
    <dbReference type="NCBI Taxonomy" id="159417"/>
    <lineage>
        <taxon>Eukaryota</taxon>
        <taxon>Metazoa</taxon>
        <taxon>Chordata</taxon>
        <taxon>Tunicata</taxon>
        <taxon>Ascidiacea</taxon>
        <taxon>Aplousobranchia</taxon>
        <taxon>Clavelinidae</taxon>
        <taxon>Clavelina</taxon>
    </lineage>
</organism>
<gene>
    <name evidence="2" type="ORF">CVLEPA_LOCUS14765</name>
</gene>
<evidence type="ECO:0000313" key="3">
    <source>
        <dbReference type="Proteomes" id="UP001642483"/>
    </source>
</evidence>
<proteinExistence type="predicted"/>
<dbReference type="InterPro" id="IPR001283">
    <property type="entry name" value="CRISP-related"/>
</dbReference>
<feature type="domain" description="SCP" evidence="1">
    <location>
        <begin position="192"/>
        <end position="358"/>
    </location>
</feature>
<evidence type="ECO:0000259" key="1">
    <source>
        <dbReference type="SMART" id="SM00198"/>
    </source>
</evidence>
<name>A0ABP0FVT0_CLALP</name>
<dbReference type="SMART" id="SM00198">
    <property type="entry name" value="SCP"/>
    <property type="match status" value="1"/>
</dbReference>
<protein>
    <recommendedName>
        <fullName evidence="1">SCP domain-containing protein</fullName>
    </recommendedName>
</protein>